<evidence type="ECO:0008006" key="8">
    <source>
        <dbReference type="Google" id="ProtNLM"/>
    </source>
</evidence>
<dbReference type="Pfam" id="PF14429">
    <property type="entry name" value="DOCK-C2"/>
    <property type="match status" value="1"/>
</dbReference>
<dbReference type="InterPro" id="IPR043162">
    <property type="entry name" value="DOCK_C_lobe_C"/>
</dbReference>
<reference evidence="7" key="1">
    <citation type="submission" date="2015-12" db="EMBL/GenBank/DDBJ databases">
        <title>De novo transcriptome assembly of four potential Pierce s Disease insect vectors from Arizona vineyards.</title>
        <authorList>
            <person name="Tassone E.E."/>
        </authorList>
    </citation>
    <scope>NUCLEOTIDE SEQUENCE</scope>
</reference>
<evidence type="ECO:0000256" key="3">
    <source>
        <dbReference type="PROSITE-ProRule" id="PRU00983"/>
    </source>
</evidence>
<dbReference type="PANTHER" id="PTHR23317">
    <property type="entry name" value="DEDICATOR OF CYTOKINESIS DOCK"/>
    <property type="match status" value="1"/>
</dbReference>
<evidence type="ECO:0000313" key="7">
    <source>
        <dbReference type="EMBL" id="JAS33004.1"/>
    </source>
</evidence>
<feature type="domain" description="DOCKER" evidence="6">
    <location>
        <begin position="1596"/>
        <end position="2032"/>
    </location>
</feature>
<dbReference type="PROSITE" id="PS51650">
    <property type="entry name" value="C2_DOCK"/>
    <property type="match status" value="1"/>
</dbReference>
<name>A0A1B6E531_9HEMI</name>
<evidence type="ECO:0000259" key="5">
    <source>
        <dbReference type="PROSITE" id="PS51650"/>
    </source>
</evidence>
<dbReference type="GO" id="GO:0007264">
    <property type="term" value="P:small GTPase-mediated signal transduction"/>
    <property type="evidence" value="ECO:0007669"/>
    <property type="project" value="InterPro"/>
</dbReference>
<dbReference type="Gene3D" id="2.60.40.150">
    <property type="entry name" value="C2 domain"/>
    <property type="match status" value="1"/>
</dbReference>
<dbReference type="PROSITE" id="PS51651">
    <property type="entry name" value="DOCKER"/>
    <property type="match status" value="1"/>
</dbReference>
<dbReference type="InterPro" id="IPR046769">
    <property type="entry name" value="DOCKER_Lobe_A"/>
</dbReference>
<dbReference type="CDD" id="cd11695">
    <property type="entry name" value="DHR2_DOCK_C"/>
    <property type="match status" value="1"/>
</dbReference>
<dbReference type="Pfam" id="PF06920">
    <property type="entry name" value="DHR-2_Lobe_A"/>
    <property type="match status" value="1"/>
</dbReference>
<dbReference type="Gene3D" id="1.20.58.740">
    <property type="match status" value="1"/>
</dbReference>
<dbReference type="InterPro" id="IPR021816">
    <property type="entry name" value="DOCK_C/D_N"/>
</dbReference>
<organism evidence="7">
    <name type="scientific">Clastoptera arizonana</name>
    <name type="common">Arizona spittle bug</name>
    <dbReference type="NCBI Taxonomy" id="38151"/>
    <lineage>
        <taxon>Eukaryota</taxon>
        <taxon>Metazoa</taxon>
        <taxon>Ecdysozoa</taxon>
        <taxon>Arthropoda</taxon>
        <taxon>Hexapoda</taxon>
        <taxon>Insecta</taxon>
        <taxon>Pterygota</taxon>
        <taxon>Neoptera</taxon>
        <taxon>Paraneoptera</taxon>
        <taxon>Hemiptera</taxon>
        <taxon>Auchenorrhyncha</taxon>
        <taxon>Cercopoidea</taxon>
        <taxon>Clastopteridae</taxon>
        <taxon>Clastoptera</taxon>
    </lineage>
</organism>
<dbReference type="Pfam" id="PF11878">
    <property type="entry name" value="DOCK_C-D_N"/>
    <property type="match status" value="1"/>
</dbReference>
<accession>A0A1B6E531</accession>
<dbReference type="PANTHER" id="PTHR23317:SF76">
    <property type="entry name" value="LD20667P"/>
    <property type="match status" value="1"/>
</dbReference>
<feature type="region of interest" description="Disordered" evidence="4">
    <location>
        <begin position="405"/>
        <end position="429"/>
    </location>
</feature>
<dbReference type="InterPro" id="IPR046773">
    <property type="entry name" value="DOCKER_Lobe_C"/>
</dbReference>
<dbReference type="InterPro" id="IPR035892">
    <property type="entry name" value="C2_domain_sf"/>
</dbReference>
<dbReference type="CDD" id="cd08696">
    <property type="entry name" value="C2_Dock-C"/>
    <property type="match status" value="1"/>
</dbReference>
<dbReference type="InterPro" id="IPR026791">
    <property type="entry name" value="DOCK"/>
</dbReference>
<dbReference type="InterPro" id="IPR046770">
    <property type="entry name" value="DOCKER_Lobe_B"/>
</dbReference>
<evidence type="ECO:0000256" key="2">
    <source>
        <dbReference type="ARBA" id="ARBA00022658"/>
    </source>
</evidence>
<evidence type="ECO:0000256" key="1">
    <source>
        <dbReference type="ARBA" id="ARBA00022553"/>
    </source>
</evidence>
<dbReference type="FunFam" id="1.25.40.410:FF:000002">
    <property type="entry name" value="Dedicator of cytokinesis protein 7"/>
    <property type="match status" value="1"/>
</dbReference>
<dbReference type="Pfam" id="PF20421">
    <property type="entry name" value="DHR-2_Lobe_C"/>
    <property type="match status" value="1"/>
</dbReference>
<sequence>MVSIQRAFAQKLSSQHAADVRRQISGSSGRDSARVERRTSFLPSSPTDVVEPLDYEEFLLQHQLLIDRDPLRDILDFPVNDIEVCVIPRKVRTQVLPSPKEPLSDLQPHVRDCVECYTRNWVVVDYRYRHHSSSTWARDRSIEKESLLQSICHQEFEVDLDFSNSNDSYEETVFKVKFGPERVISDMPRSSWASFDLLNSMSDPLIPPLLERIPSDTIDQINQTRRSENRPAALFLLYPSQFQDDLVERRLTPESPAENLVHRILVKCLQLKLDLEVEPIFASLALYDAKEKKKVSENFYFDMNPENFKRMLQPHVPYSDPSTMGRSCIFNISHPSTDLFIVIKLDKVLQGDITECAEPYIKDEKNLEKVKLNAAMSCERLGKYRMPFAWTAISLIKVVSGTNSLERESGSDKDSIGSNSLDRKTSSSNFEQLKKRASDMGSLTRRGSLERRTSSDKRYSWSLEDFSSSLDVFRPVSLTISSFFKQESDKLKDEDLYKFLQDLKRPCSILKKLKCIPGTLKLDISPCAEEIKGCLTPELEPLFPVSDEKSRPVREVLEFPIKEILLPHCYYRNLLYVYPKELNFAGRTGSARNLTVKVQLMAGEEEINALEVIFGKSSCPEFSSESYATVSYHNKCPSFYDEIKMRLPANLGDQHHLLFTFYHISCQRKIEQNTVETPVGYTWLPLYRDGHLQSGEYMLPVMMEKPPPNYSYITTDVMLPGTKWVDNHKGIFSVLVEPVSSVHTQDVYLDYFLNFCGSLEQGIIPQRMQESSVENELNNSVINLTHAKIEPITKFLPLILDKLISLIVKPITIGNMALNISQTVFEAIAIIVKNIAGLQEVYQDLPGRHPLLTTYIGYQCFLPHPDTKIQGSRYHFPRSSSNPDSLHMLASDCEINATTRGLDRTCSMKTGACQENYMYKMNCCKLVHEEIALQWVVASGTARELSMANSWFFFDLIVKSMVEHLAATQMLDSPRKLRFSEQFTDDLSTLITTMTSDIIASYNKDPKLIHSMNSSLAFFLYDLLSILDRGFVFMLIKVYCKQMSAKISSLPDGASLYSLKLDFVRILCSHEHFIALNLAFGTPFTWSSAPASPTPSQASSTSQARDKACFAELSIEYRQQHFLVGLVLSDLAIVLDIQNPMLHMKAVNTVRNLMTCHDTDPRLVEPESKARVAALYLPLLVIVMDMLPQLHNCNLEGRVSSIRTNNDDCETPTGINQNVAMAIAGTSMFGIKTAQTDRFKLFQQARKSGLSNETTRNLLVCFLWILKNMDKDTLRQWWLDLPLQRLQQILEVLDICISCFEYKGKKAIKLSAQQFSNKTIDIKSRLEDVILGQGSARCEMMMRRKERNPPSPGWTGDRLRWRKEQMAYRPLNETPDRNTHAQIESDAHIEGYLATEASLIVLDTLEQIVQVASQSDYLQRLLGIVLKVTLHALSRNQSTNVLHNMFATQRSLVFKFPNLLFDEETEQCADLCLRLLKHCSSPLSSVRSQASASLYLLMRQNFEIGNNFARVKMQVTMSLSSLVGTSQNFNEYALRRALKTILLYAEEDSELTETTFSEQVKDLIFNLHMILSDTVKLKEFKEDPEMLLDLMHRIAKGYQNSPDLRLTWLASMAQKHMGRNNHTEAGMCLVHSAALVAEYLHMLEDQKHLPVGAVSLEGVTPNALEECAVSEDVLSPEEEGICLGKDFTESGLIGLLEHAANSFYSAGMYEAMNNVYKVMIPITEANNDYKKLANIHGKLHDAFTRMEQLQGKRVFGTYFRVGLYGSKFGDLNGEEFIYKEPTLTKLPEIFNRLENFYAEKFGPQNIAIIKDSNNVDCANLCPDKAYIQITYVEPYFEEYEKRYRLTHFEKNFNIKRFVYATPFTVSGKAHGELHEQYKRKTILTTANHFPYVKTRIQVVHREQIVLTPIEVAIEDIQKKTAELAHSTQQDPPDPKILQMVLQGCIGTTVNQGPLEMAVVFLSDLVNDEERTPTRAQNKLRLCFKDFSKKCADALRKNKNLISPNQRDYQRELERNYHQFSDRLMPLITLRNSGFNICDKKKI</sequence>
<dbReference type="InterPro" id="IPR027007">
    <property type="entry name" value="C2_DOCK-type_domain"/>
</dbReference>
<dbReference type="EMBL" id="GEDC01004294">
    <property type="protein sequence ID" value="JAS33004.1"/>
    <property type="molecule type" value="Transcribed_RNA"/>
</dbReference>
<feature type="compositionally biased region" description="Basic and acidic residues" evidence="4">
    <location>
        <begin position="405"/>
        <end position="425"/>
    </location>
</feature>
<feature type="domain" description="C2 DOCK-type" evidence="5">
    <location>
        <begin position="572"/>
        <end position="739"/>
    </location>
</feature>
<dbReference type="GO" id="GO:0005085">
    <property type="term" value="F:guanyl-nucleotide exchange factor activity"/>
    <property type="evidence" value="ECO:0007669"/>
    <property type="project" value="UniProtKB-KW"/>
</dbReference>
<keyword evidence="1" id="KW-0597">Phosphoprotein</keyword>
<evidence type="ECO:0000256" key="4">
    <source>
        <dbReference type="SAM" id="MobiDB-lite"/>
    </source>
</evidence>
<dbReference type="Pfam" id="PF20422">
    <property type="entry name" value="DHR-2_Lobe_B"/>
    <property type="match status" value="1"/>
</dbReference>
<feature type="region of interest" description="Disordered" evidence="4">
    <location>
        <begin position="19"/>
        <end position="38"/>
    </location>
</feature>
<proteinExistence type="inferred from homology"/>
<gene>
    <name evidence="7" type="ORF">g.10931</name>
</gene>
<dbReference type="InterPro" id="IPR027357">
    <property type="entry name" value="DOCKER_dom"/>
</dbReference>
<protein>
    <recommendedName>
        <fullName evidence="8">Dedicator of cytokinesis protein 7</fullName>
    </recommendedName>
</protein>
<evidence type="ECO:0000259" key="6">
    <source>
        <dbReference type="PROSITE" id="PS51651"/>
    </source>
</evidence>
<dbReference type="FunFam" id="1.20.58.740:FF:000002">
    <property type="entry name" value="Dedicator of cytokinesis protein 7"/>
    <property type="match status" value="1"/>
</dbReference>
<dbReference type="InterPro" id="IPR037808">
    <property type="entry name" value="C2_Dock-C"/>
</dbReference>
<keyword evidence="2" id="KW-0344">Guanine-nucleotide releasing factor</keyword>
<dbReference type="Gene3D" id="1.25.40.410">
    <property type="match status" value="1"/>
</dbReference>
<dbReference type="InterPro" id="IPR043161">
    <property type="entry name" value="DOCK_C_lobe_A"/>
</dbReference>
<comment type="similarity">
    <text evidence="3">Belongs to the DOCK family.</text>
</comment>